<protein>
    <submittedName>
        <fullName evidence="3">Uncharacterized protein</fullName>
    </submittedName>
</protein>
<organism evidence="3 4">
    <name type="scientific">Botrytis fragariae</name>
    <dbReference type="NCBI Taxonomy" id="1964551"/>
    <lineage>
        <taxon>Eukaryota</taxon>
        <taxon>Fungi</taxon>
        <taxon>Dikarya</taxon>
        <taxon>Ascomycota</taxon>
        <taxon>Pezizomycotina</taxon>
        <taxon>Leotiomycetes</taxon>
        <taxon>Helotiales</taxon>
        <taxon>Sclerotiniaceae</taxon>
        <taxon>Botrytis</taxon>
    </lineage>
</organism>
<evidence type="ECO:0000256" key="1">
    <source>
        <dbReference type="SAM" id="Coils"/>
    </source>
</evidence>
<name>A0A8H6AK04_9HELO</name>
<reference evidence="3 4" key="1">
    <citation type="journal article" date="2020" name="Phytopathology">
        <title>A high-quality genome resource of Botrytis fragariae, a new and rapidly spreading fungal pathogen causing strawberry gray mold in the U.S.A.</title>
        <authorList>
            <person name="Wu Y."/>
            <person name="Saski C.A."/>
            <person name="Schnabel G."/>
            <person name="Xiao S."/>
            <person name="Hu M."/>
        </authorList>
    </citation>
    <scope>NUCLEOTIDE SEQUENCE [LARGE SCALE GENOMIC DNA]</scope>
    <source>
        <strain evidence="3 4">BVB16</strain>
    </source>
</reference>
<keyword evidence="4" id="KW-1185">Reference proteome</keyword>
<keyword evidence="1" id="KW-0175">Coiled coil</keyword>
<feature type="compositionally biased region" description="Basic and acidic residues" evidence="2">
    <location>
        <begin position="411"/>
        <end position="421"/>
    </location>
</feature>
<dbReference type="EMBL" id="JABFCT010000020">
    <property type="protein sequence ID" value="KAF5868678.1"/>
    <property type="molecule type" value="Genomic_DNA"/>
</dbReference>
<evidence type="ECO:0000313" key="4">
    <source>
        <dbReference type="Proteomes" id="UP000531561"/>
    </source>
</evidence>
<proteinExistence type="predicted"/>
<feature type="compositionally biased region" description="Polar residues" evidence="2">
    <location>
        <begin position="7"/>
        <end position="21"/>
    </location>
</feature>
<gene>
    <name evidence="3" type="ORF">Bfra_012008ia</name>
</gene>
<comment type="caution">
    <text evidence="3">The sequence shown here is derived from an EMBL/GenBank/DDBJ whole genome shotgun (WGS) entry which is preliminary data.</text>
</comment>
<feature type="region of interest" description="Disordered" evidence="2">
    <location>
        <begin position="1"/>
        <end position="56"/>
    </location>
</feature>
<dbReference type="GeneID" id="59266022"/>
<dbReference type="OrthoDB" id="3501902at2759"/>
<dbReference type="RefSeq" id="XP_037187627.1">
    <property type="nucleotide sequence ID" value="XM_037342330.1"/>
</dbReference>
<evidence type="ECO:0000313" key="3">
    <source>
        <dbReference type="EMBL" id="KAF5868678.1"/>
    </source>
</evidence>
<dbReference type="AlphaFoldDB" id="A0A8H6AK04"/>
<feature type="region of interest" description="Disordered" evidence="2">
    <location>
        <begin position="411"/>
        <end position="491"/>
    </location>
</feature>
<dbReference type="Proteomes" id="UP000531561">
    <property type="component" value="Unassembled WGS sequence"/>
</dbReference>
<sequence>MPRFSGRSLSSPNESRKSSQPPVKGHVDQFTEDGNIVSVKADDGTDRKDSTASSIKSVSSVVSFSPKVAVEMEKDTIALRPPIQAPPPANIKNLVPMMNCGLCSKTTMVVESPSLDNLDKRLKTCLEFITKRVNDTTIAKEKNPKWYEKHTSFQKWGQDLEDKSDPRYLFEIRIVMPGRKDANSQEKYNTSFWLPRNWDPATPKSPHVRDIILWHLFGGPFRVYPGHFDCSMNDPDDCHRSCQSTFRTKGLNDFKRVENVEAMTIRMTCRCGSKNELDPRWRVILYKRMTSTEKRKHEEDADLKKFAKTQNSQTSGANVVGNFGINFGASSGGLLECATEDSRQTIEEADRVTQKLEENMNNSKSLVGENALPGITEEANTDTTNEQAKLGIQNSSSIDNESIAFIDFGADKDNNSEEQNRAGEPQPSVLKDESIPPTGTRRNGDEEKENQIQQFESSVVQNESISATSFENSQNSDSDGRDAFQNWQFQD</sequence>
<feature type="coiled-coil region" evidence="1">
    <location>
        <begin position="339"/>
        <end position="366"/>
    </location>
</feature>
<feature type="compositionally biased region" description="Basic and acidic residues" evidence="2">
    <location>
        <begin position="40"/>
        <end position="50"/>
    </location>
</feature>
<accession>A0A8H6AK04</accession>
<feature type="compositionally biased region" description="Polar residues" evidence="2">
    <location>
        <begin position="451"/>
        <end position="477"/>
    </location>
</feature>
<evidence type="ECO:0000256" key="2">
    <source>
        <dbReference type="SAM" id="MobiDB-lite"/>
    </source>
</evidence>